<feature type="domain" description="Nitroreductase" evidence="6">
    <location>
        <begin position="50"/>
        <end position="193"/>
    </location>
</feature>
<gene>
    <name evidence="7" type="ORF">HMPREF0645_0657</name>
</gene>
<dbReference type="SUPFAM" id="SSF55469">
    <property type="entry name" value="FMN-dependent nitroreductase-like"/>
    <property type="match status" value="1"/>
</dbReference>
<dbReference type="eggNOG" id="COG0778">
    <property type="taxonomic scope" value="Bacteria"/>
</dbReference>
<dbReference type="InterPro" id="IPR029479">
    <property type="entry name" value="Nitroreductase"/>
</dbReference>
<evidence type="ECO:0000256" key="4">
    <source>
        <dbReference type="ARBA" id="ARBA00022643"/>
    </source>
</evidence>
<dbReference type="Proteomes" id="UP000003160">
    <property type="component" value="Unassembled WGS sequence"/>
</dbReference>
<keyword evidence="3" id="KW-0285">Flavoprotein</keyword>
<dbReference type="GO" id="GO:0016491">
    <property type="term" value="F:oxidoreductase activity"/>
    <property type="evidence" value="ECO:0007669"/>
    <property type="project" value="UniProtKB-KW"/>
</dbReference>
<dbReference type="OrthoDB" id="9812105at2"/>
<dbReference type="HOGENOM" id="CLU_070764_7_3_10"/>
<dbReference type="Pfam" id="PF00881">
    <property type="entry name" value="Nitroreductase"/>
    <property type="match status" value="1"/>
</dbReference>
<sequence length="216" mass="23273">MKASSLLSLILAIALVIVCGKMVAGGNNKEAVDTETKTDSVTNPAIDNLMTRVSVRAFQDRAVEDSKIDTLLRAAMAAPTAGDRRPWRFVVVTDKDQLKAIAAANPYAAFTAKAPLAIVVCGDMRKTFDGEGKDYWVQDASAASENILLAAHAIGLGGVWTGCYPVRERCKALANVLELTDEVIPLNVIVIGYPSQIPAVKNKWDEDLVSYDAYDE</sequence>
<name>D1PUM2_9BACT</name>
<dbReference type="PANTHER" id="PTHR43673:SF2">
    <property type="entry name" value="NITROREDUCTASE"/>
    <property type="match status" value="1"/>
</dbReference>
<dbReference type="Gene3D" id="3.40.109.10">
    <property type="entry name" value="NADH Oxidase"/>
    <property type="match status" value="1"/>
</dbReference>
<keyword evidence="4" id="KW-0288">FMN</keyword>
<evidence type="ECO:0000313" key="8">
    <source>
        <dbReference type="Proteomes" id="UP000003160"/>
    </source>
</evidence>
<keyword evidence="8" id="KW-1185">Reference proteome</keyword>
<keyword evidence="5" id="KW-0560">Oxidoreductase</keyword>
<dbReference type="CDD" id="cd02150">
    <property type="entry name" value="nitroreductase"/>
    <property type="match status" value="1"/>
</dbReference>
<comment type="cofactor">
    <cofactor evidence="1">
        <name>FMN</name>
        <dbReference type="ChEBI" id="CHEBI:58210"/>
    </cofactor>
</comment>
<evidence type="ECO:0000313" key="7">
    <source>
        <dbReference type="EMBL" id="EFA44861.1"/>
    </source>
</evidence>
<evidence type="ECO:0000259" key="6">
    <source>
        <dbReference type="Pfam" id="PF00881"/>
    </source>
</evidence>
<dbReference type="EMBL" id="ACKS01000031">
    <property type="protein sequence ID" value="EFA44861.1"/>
    <property type="molecule type" value="Genomic_DNA"/>
</dbReference>
<proteinExistence type="inferred from homology"/>
<dbReference type="InterPro" id="IPR000415">
    <property type="entry name" value="Nitroreductase-like"/>
</dbReference>
<evidence type="ECO:0000256" key="1">
    <source>
        <dbReference type="ARBA" id="ARBA00001917"/>
    </source>
</evidence>
<comment type="caution">
    <text evidence="7">The sequence shown here is derived from an EMBL/GenBank/DDBJ whole genome shotgun (WGS) entry which is preliminary data.</text>
</comment>
<dbReference type="RefSeq" id="WP_007172771.1">
    <property type="nucleotide sequence ID" value="NZ_GG704780.1"/>
</dbReference>
<comment type="similarity">
    <text evidence="2">Belongs to the nitroreductase family.</text>
</comment>
<evidence type="ECO:0000256" key="2">
    <source>
        <dbReference type="ARBA" id="ARBA00007118"/>
    </source>
</evidence>
<dbReference type="AlphaFoldDB" id="D1PUM2"/>
<protein>
    <submittedName>
        <fullName evidence="7">Nitroreductase family protein</fullName>
    </submittedName>
</protein>
<evidence type="ECO:0000256" key="3">
    <source>
        <dbReference type="ARBA" id="ARBA00022630"/>
    </source>
</evidence>
<evidence type="ECO:0000256" key="5">
    <source>
        <dbReference type="ARBA" id="ARBA00023002"/>
    </source>
</evidence>
<reference evidence="7 8" key="1">
    <citation type="submission" date="2009-10" db="EMBL/GenBank/DDBJ databases">
        <authorList>
            <person name="Qin X."/>
            <person name="Bachman B."/>
            <person name="Battles P."/>
            <person name="Bell A."/>
            <person name="Bess C."/>
            <person name="Bickham C."/>
            <person name="Chaboub L."/>
            <person name="Chen D."/>
            <person name="Coyle M."/>
            <person name="Deiros D.R."/>
            <person name="Dinh H."/>
            <person name="Forbes L."/>
            <person name="Fowler G."/>
            <person name="Francisco L."/>
            <person name="Fu Q."/>
            <person name="Gubbala S."/>
            <person name="Hale W."/>
            <person name="Han Y."/>
            <person name="Hemphill L."/>
            <person name="Highlander S.K."/>
            <person name="Hirani K."/>
            <person name="Hogues M."/>
            <person name="Jackson L."/>
            <person name="Jakkamsetti A."/>
            <person name="Javaid M."/>
            <person name="Jiang H."/>
            <person name="Korchina V."/>
            <person name="Kovar C."/>
            <person name="Lara F."/>
            <person name="Lee S."/>
            <person name="Mata R."/>
            <person name="Mathew T."/>
            <person name="Moen C."/>
            <person name="Morales K."/>
            <person name="Munidasa M."/>
            <person name="Nazareth L."/>
            <person name="Ngo R."/>
            <person name="Nguyen L."/>
            <person name="Okwuonu G."/>
            <person name="Ongeri F."/>
            <person name="Patil S."/>
            <person name="Petrosino J."/>
            <person name="Pham C."/>
            <person name="Pham P."/>
            <person name="Pu L.-L."/>
            <person name="Puazo M."/>
            <person name="Raj R."/>
            <person name="Reid J."/>
            <person name="Rouhana J."/>
            <person name="Saada N."/>
            <person name="Shang Y."/>
            <person name="Simmons D."/>
            <person name="Thornton R."/>
            <person name="Warren J."/>
            <person name="Weissenberger G."/>
            <person name="Zhang J."/>
            <person name="Zhang L."/>
            <person name="Zhou C."/>
            <person name="Zhu D."/>
            <person name="Muzny D."/>
            <person name="Worley K."/>
            <person name="Gibbs R."/>
        </authorList>
    </citation>
    <scope>NUCLEOTIDE SEQUENCE [LARGE SCALE GENOMIC DNA]</scope>
    <source>
        <strain evidence="7 8">DSM 17361</strain>
    </source>
</reference>
<dbReference type="PANTHER" id="PTHR43673">
    <property type="entry name" value="NAD(P)H NITROREDUCTASE YDGI-RELATED"/>
    <property type="match status" value="1"/>
</dbReference>
<organism evidence="7 8">
    <name type="scientific">Hallella bergensis DSM 17361</name>
    <dbReference type="NCBI Taxonomy" id="585502"/>
    <lineage>
        <taxon>Bacteria</taxon>
        <taxon>Pseudomonadati</taxon>
        <taxon>Bacteroidota</taxon>
        <taxon>Bacteroidia</taxon>
        <taxon>Bacteroidales</taxon>
        <taxon>Prevotellaceae</taxon>
        <taxon>Hallella</taxon>
    </lineage>
</organism>
<accession>D1PUM2</accession>